<dbReference type="Gene3D" id="3.40.50.10320">
    <property type="entry name" value="LmbE-like"/>
    <property type="match status" value="1"/>
</dbReference>
<dbReference type="AlphaFoldDB" id="A0A2R6ATQ8"/>
<reference evidence="1 2" key="1">
    <citation type="submission" date="2017-04" db="EMBL/GenBank/DDBJ databases">
        <title>Novel microbial lineages endemic to geothermal iron-oxide mats fill important gaps in the evolutionary history of Archaea.</title>
        <authorList>
            <person name="Jay Z.J."/>
            <person name="Beam J.P."/>
            <person name="Dlakic M."/>
            <person name="Rusch D.B."/>
            <person name="Kozubal M.A."/>
            <person name="Inskeep W.P."/>
        </authorList>
    </citation>
    <scope>NUCLEOTIDE SEQUENCE [LARGE SCALE GENOMIC DNA]</scope>
    <source>
        <strain evidence="1">OSP_D</strain>
    </source>
</reference>
<evidence type="ECO:0000313" key="2">
    <source>
        <dbReference type="Proteomes" id="UP000240322"/>
    </source>
</evidence>
<dbReference type="Pfam" id="PF02585">
    <property type="entry name" value="PIG-L"/>
    <property type="match status" value="1"/>
</dbReference>
<dbReference type="GO" id="GO:0016811">
    <property type="term" value="F:hydrolase activity, acting on carbon-nitrogen (but not peptide) bonds, in linear amides"/>
    <property type="evidence" value="ECO:0007669"/>
    <property type="project" value="TreeGrafter"/>
</dbReference>
<gene>
    <name evidence="1" type="ORF">B9Q03_08235</name>
</gene>
<dbReference type="PANTHER" id="PTHR12993:SF11">
    <property type="entry name" value="N-ACETYLGLUCOSAMINYL-PHOSPHATIDYLINOSITOL DE-N-ACETYLASE"/>
    <property type="match status" value="1"/>
</dbReference>
<dbReference type="InterPro" id="IPR024078">
    <property type="entry name" value="LmbE-like_dom_sf"/>
</dbReference>
<sequence>MIGVLPIESHENFIAGNDMIHMVSVESYTQGIKVDEQRLKIMEGAKRIVAVSPHPEDMELVAGGFLAAMAKNGSSIKLVVVSDGRKGSKTLGETELAQIRRKEQGDAARILGVGNLQFLGFEDTRVPEAGEPMGPIISEIRGFTPDLVVTVDPYLPYESHPDHVYTGKAVLQAVLLHDYPHIGGGVIKGPAPPVALAATAKPNVVINIDNFIEDKMAALRCHGSQFSEESTLNFVRAVYSAVGRGIGCSYAEPFKLLYQHELHLNIFADS</sequence>
<evidence type="ECO:0000313" key="1">
    <source>
        <dbReference type="EMBL" id="PSN89767.1"/>
    </source>
</evidence>
<organism evidence="1 2">
    <name type="scientific">Candidatus Marsarchaeota G2 archaeon OSP_D</name>
    <dbReference type="NCBI Taxonomy" id="1978157"/>
    <lineage>
        <taxon>Archaea</taxon>
        <taxon>Candidatus Marsarchaeota</taxon>
        <taxon>Candidatus Marsarchaeota group 2</taxon>
    </lineage>
</organism>
<comment type="caution">
    <text evidence="1">The sequence shown here is derived from an EMBL/GenBank/DDBJ whole genome shotgun (WGS) entry which is preliminary data.</text>
</comment>
<dbReference type="PANTHER" id="PTHR12993">
    <property type="entry name" value="N-ACETYLGLUCOSAMINYL-PHOSPHATIDYLINOSITOL DE-N-ACETYLASE-RELATED"/>
    <property type="match status" value="1"/>
</dbReference>
<evidence type="ECO:0008006" key="3">
    <source>
        <dbReference type="Google" id="ProtNLM"/>
    </source>
</evidence>
<name>A0A2R6ATQ8_9ARCH</name>
<dbReference type="InterPro" id="IPR003737">
    <property type="entry name" value="GlcNAc_PI_deacetylase-related"/>
</dbReference>
<dbReference type="SUPFAM" id="SSF102588">
    <property type="entry name" value="LmbE-like"/>
    <property type="match status" value="1"/>
</dbReference>
<proteinExistence type="predicted"/>
<accession>A0A2R6ATQ8</accession>
<dbReference type="Proteomes" id="UP000240322">
    <property type="component" value="Unassembled WGS sequence"/>
</dbReference>
<dbReference type="EMBL" id="NEXE01000089">
    <property type="protein sequence ID" value="PSN89767.1"/>
    <property type="molecule type" value="Genomic_DNA"/>
</dbReference>
<protein>
    <recommendedName>
        <fullName evidence="3">GlcNAc-PI de-N-acetylase</fullName>
    </recommendedName>
</protein>